<dbReference type="Gene3D" id="3.40.190.150">
    <property type="entry name" value="Bordetella uptake gene, domain 1"/>
    <property type="match status" value="1"/>
</dbReference>
<evidence type="ECO:0000256" key="1">
    <source>
        <dbReference type="ARBA" id="ARBA00006987"/>
    </source>
</evidence>
<dbReference type="PANTHER" id="PTHR42928:SF5">
    <property type="entry name" value="BLR1237 PROTEIN"/>
    <property type="match status" value="1"/>
</dbReference>
<accession>A0A4Z0BH32</accession>
<sequence>MQRRTFVQLGAAALTPLAAFAQDYPAKPVTVVVSFSAGGNNDIRARQLGQEVSKLIGQSIIVDNKPGASGNIGHDFVARAAADGYTLGIGAMGPLAVNPSIYPKMNFDPQKDFTPIVLIEKAPLVLVTRVDKPYKSLADVIAAAKAKPGSLSIGNAGTGGAHHLSAELFKQQAGVFALSVPYKGGGPASNALLSGEVDMMFEQTYAALPSIQAGKTRPLAVTSEKRLPSLPGVPTMAELGYPKATVSNWLGLVGPKGMSPATVKKLNEAFNKVLAMPDIKAKIAGPGNEIGGGTPEEFAAFIAAENRKWADVVKTAHIRME</sequence>
<comment type="caution">
    <text evidence="3">The sequence shown here is derived from an EMBL/GenBank/DDBJ whole genome shotgun (WGS) entry which is preliminary data.</text>
</comment>
<evidence type="ECO:0000313" key="3">
    <source>
        <dbReference type="EMBL" id="TFY97699.1"/>
    </source>
</evidence>
<protein>
    <submittedName>
        <fullName evidence="3">Tripartite tricarboxylate transporter substrate binding protein</fullName>
    </submittedName>
</protein>
<dbReference type="InterPro" id="IPR042100">
    <property type="entry name" value="Bug_dom1"/>
</dbReference>
<dbReference type="CDD" id="cd07012">
    <property type="entry name" value="PBP2_Bug_TTT"/>
    <property type="match status" value="1"/>
</dbReference>
<dbReference type="Gene3D" id="3.40.190.10">
    <property type="entry name" value="Periplasmic binding protein-like II"/>
    <property type="match status" value="1"/>
</dbReference>
<dbReference type="SUPFAM" id="SSF53850">
    <property type="entry name" value="Periplasmic binding protein-like II"/>
    <property type="match status" value="1"/>
</dbReference>
<dbReference type="RefSeq" id="WP_135251252.1">
    <property type="nucleotide sequence ID" value="NZ_SMLK01000007.1"/>
</dbReference>
<dbReference type="EMBL" id="SMLK01000007">
    <property type="protein sequence ID" value="TFY97699.1"/>
    <property type="molecule type" value="Genomic_DNA"/>
</dbReference>
<dbReference type="Pfam" id="PF03401">
    <property type="entry name" value="TctC"/>
    <property type="match status" value="1"/>
</dbReference>
<comment type="similarity">
    <text evidence="1">Belongs to the UPF0065 (bug) family.</text>
</comment>
<dbReference type="InterPro" id="IPR005064">
    <property type="entry name" value="BUG"/>
</dbReference>
<dbReference type="OrthoDB" id="8678477at2"/>
<proteinExistence type="inferred from homology"/>
<feature type="chain" id="PRO_5021214883" evidence="2">
    <location>
        <begin position="22"/>
        <end position="321"/>
    </location>
</feature>
<dbReference type="Proteomes" id="UP000297839">
    <property type="component" value="Unassembled WGS sequence"/>
</dbReference>
<dbReference type="PANTHER" id="PTHR42928">
    <property type="entry name" value="TRICARBOXYLATE-BINDING PROTEIN"/>
    <property type="match status" value="1"/>
</dbReference>
<organism evidence="3 4">
    <name type="scientific">Ramlibacter humi</name>
    <dbReference type="NCBI Taxonomy" id="2530451"/>
    <lineage>
        <taxon>Bacteria</taxon>
        <taxon>Pseudomonadati</taxon>
        <taxon>Pseudomonadota</taxon>
        <taxon>Betaproteobacteria</taxon>
        <taxon>Burkholderiales</taxon>
        <taxon>Comamonadaceae</taxon>
        <taxon>Ramlibacter</taxon>
    </lineage>
</organism>
<feature type="signal peptide" evidence="2">
    <location>
        <begin position="1"/>
        <end position="21"/>
    </location>
</feature>
<dbReference type="PIRSF" id="PIRSF017082">
    <property type="entry name" value="YflP"/>
    <property type="match status" value="1"/>
</dbReference>
<evidence type="ECO:0000313" key="4">
    <source>
        <dbReference type="Proteomes" id="UP000297839"/>
    </source>
</evidence>
<dbReference type="AlphaFoldDB" id="A0A4Z0BH32"/>
<reference evidence="3 4" key="1">
    <citation type="submission" date="2019-03" db="EMBL/GenBank/DDBJ databases">
        <title>Ramlibacter sp. 18x22-1, whole genome shotgun sequence.</title>
        <authorList>
            <person name="Zhang X."/>
            <person name="Feng G."/>
            <person name="Zhu H."/>
        </authorList>
    </citation>
    <scope>NUCLEOTIDE SEQUENCE [LARGE SCALE GENOMIC DNA]</scope>
    <source>
        <strain evidence="3 4">18x22-1</strain>
    </source>
</reference>
<gene>
    <name evidence="3" type="ORF">EZ216_18420</name>
</gene>
<evidence type="ECO:0000256" key="2">
    <source>
        <dbReference type="SAM" id="SignalP"/>
    </source>
</evidence>
<keyword evidence="2" id="KW-0732">Signal</keyword>
<keyword evidence="4" id="KW-1185">Reference proteome</keyword>
<name>A0A4Z0BH32_9BURK</name>